<evidence type="ECO:0000313" key="2">
    <source>
        <dbReference type="Proteomes" id="UP000324974"/>
    </source>
</evidence>
<protein>
    <submittedName>
        <fullName evidence="1">Uncharacterized protein</fullName>
    </submittedName>
</protein>
<dbReference type="Proteomes" id="UP000324974">
    <property type="component" value="Chromosome"/>
</dbReference>
<dbReference type="EMBL" id="CP042425">
    <property type="protein sequence ID" value="QEL18301.1"/>
    <property type="molecule type" value="Genomic_DNA"/>
</dbReference>
<proteinExistence type="predicted"/>
<gene>
    <name evidence="1" type="ORF">PX52LOC_05322</name>
</gene>
<reference evidence="2" key="1">
    <citation type="submission" date="2019-08" db="EMBL/GenBank/DDBJ databases">
        <title>Limnoglobus roseus gen. nov., sp. nov., a novel freshwater planctomycete with a giant genome from the family Gemmataceae.</title>
        <authorList>
            <person name="Kulichevskaya I.S."/>
            <person name="Naumoff D.G."/>
            <person name="Miroshnikov K."/>
            <person name="Ivanova A."/>
            <person name="Philippov D.A."/>
            <person name="Hakobyan A."/>
            <person name="Rijpstra I.C."/>
            <person name="Sinninghe Damste J.S."/>
            <person name="Liesack W."/>
            <person name="Dedysh S.N."/>
        </authorList>
    </citation>
    <scope>NUCLEOTIDE SEQUENCE [LARGE SCALE GENOMIC DNA]</scope>
    <source>
        <strain evidence="2">PX52</strain>
    </source>
</reference>
<accession>A0A5C1AGG7</accession>
<evidence type="ECO:0000313" key="1">
    <source>
        <dbReference type="EMBL" id="QEL18301.1"/>
    </source>
</evidence>
<dbReference type="KEGG" id="lrs:PX52LOC_05322"/>
<sequence>MTTIAEQFANEAAAFSRQGKHRLAAEAHQDAAFNFCEAKAHQRAVTHALCAVSCHIEAGELPVAEDVLESIEEELPKLAGIEDHTLDSVRTKKLQLKTLRAERTPVAATTDWNGPLKPIDELSYVPSNPKPPGEVAEVVLETPGELLTPQDVLDRAKGVGVVNVTINEAGNVFFTDGYTVAEGEDAQKAGHDACELIREALETVGLTTENAVHAEGKIAGRVIVRGGSALI</sequence>
<dbReference type="AlphaFoldDB" id="A0A5C1AGG7"/>
<name>A0A5C1AGG7_9BACT</name>
<dbReference type="RefSeq" id="WP_149112824.1">
    <property type="nucleotide sequence ID" value="NZ_CP042425.1"/>
</dbReference>
<keyword evidence="2" id="KW-1185">Reference proteome</keyword>
<organism evidence="1 2">
    <name type="scientific">Limnoglobus roseus</name>
    <dbReference type="NCBI Taxonomy" id="2598579"/>
    <lineage>
        <taxon>Bacteria</taxon>
        <taxon>Pseudomonadati</taxon>
        <taxon>Planctomycetota</taxon>
        <taxon>Planctomycetia</taxon>
        <taxon>Gemmatales</taxon>
        <taxon>Gemmataceae</taxon>
        <taxon>Limnoglobus</taxon>
    </lineage>
</organism>